<sequence>MTFWQCLAVFAAGIAGGGINTVVGSGTLITFPVLLTVGLPPVTANVSNTVGLFPGSLTGAWGYRAELAGLRTLVLRLASASMLGAIGGAILLLTLPAEAFNAIVPALIILALLLVVFGRKLNALLVAKTRHRPGAEVTVALWVLTLFTGVYGGYFGAAQGILLMGFFGVLLDLSLQRQNAVKNVLSGLVNLVAAVVFMFTAHVDWAAAGLIAAGSVIGGLLGARIGRRLPPAVLRGVIVVVGIVAVIKLLS</sequence>
<evidence type="ECO:0000256" key="7">
    <source>
        <dbReference type="ARBA" id="ARBA00023136"/>
    </source>
</evidence>
<proteinExistence type="inferred from homology"/>
<feature type="transmembrane region" description="Helical" evidence="8">
    <location>
        <begin position="73"/>
        <end position="93"/>
    </location>
</feature>
<feature type="transmembrane region" description="Helical" evidence="8">
    <location>
        <begin position="205"/>
        <end position="225"/>
    </location>
</feature>
<dbReference type="PANTHER" id="PTHR30269:SF0">
    <property type="entry name" value="MEMBRANE TRANSPORTER PROTEIN YFCA-RELATED"/>
    <property type="match status" value="1"/>
</dbReference>
<comment type="subcellular location">
    <subcellularLocation>
        <location evidence="1 8">Cell membrane</location>
        <topology evidence="1 8">Multi-pass membrane protein</topology>
    </subcellularLocation>
</comment>
<accession>A0A849A9H3</accession>
<evidence type="ECO:0000256" key="2">
    <source>
        <dbReference type="ARBA" id="ARBA00009142"/>
    </source>
</evidence>
<protein>
    <recommendedName>
        <fullName evidence="8">Probable membrane transporter protein</fullName>
    </recommendedName>
</protein>
<dbReference type="Pfam" id="PF01925">
    <property type="entry name" value="TauE"/>
    <property type="match status" value="1"/>
</dbReference>
<dbReference type="Proteomes" id="UP000562984">
    <property type="component" value="Unassembled WGS sequence"/>
</dbReference>
<evidence type="ECO:0000256" key="5">
    <source>
        <dbReference type="ARBA" id="ARBA00022692"/>
    </source>
</evidence>
<keyword evidence="6 8" id="KW-1133">Transmembrane helix</keyword>
<comment type="similarity">
    <text evidence="2 8">Belongs to the 4-toluene sulfonate uptake permease (TSUP) (TC 2.A.102) family.</text>
</comment>
<comment type="caution">
    <text evidence="9">The sequence shown here is derived from an EMBL/GenBank/DDBJ whole genome shotgun (WGS) entry which is preliminary data.</text>
</comment>
<dbReference type="AlphaFoldDB" id="A0A849A9H3"/>
<keyword evidence="4 8" id="KW-1003">Cell membrane</keyword>
<evidence type="ECO:0000256" key="3">
    <source>
        <dbReference type="ARBA" id="ARBA00022448"/>
    </source>
</evidence>
<name>A0A849A9H3_9ACTN</name>
<keyword evidence="7 8" id="KW-0472">Membrane</keyword>
<dbReference type="InterPro" id="IPR052017">
    <property type="entry name" value="TSUP"/>
</dbReference>
<evidence type="ECO:0000256" key="4">
    <source>
        <dbReference type="ARBA" id="ARBA00022475"/>
    </source>
</evidence>
<feature type="transmembrane region" description="Helical" evidence="8">
    <location>
        <begin position="232"/>
        <end position="250"/>
    </location>
</feature>
<dbReference type="InterPro" id="IPR002781">
    <property type="entry name" value="TM_pro_TauE-like"/>
</dbReference>
<keyword evidence="5 8" id="KW-0812">Transmembrane</keyword>
<feature type="transmembrane region" description="Helical" evidence="8">
    <location>
        <begin position="139"/>
        <end position="171"/>
    </location>
</feature>
<evidence type="ECO:0000256" key="1">
    <source>
        <dbReference type="ARBA" id="ARBA00004651"/>
    </source>
</evidence>
<evidence type="ECO:0000313" key="10">
    <source>
        <dbReference type="Proteomes" id="UP000562984"/>
    </source>
</evidence>
<evidence type="ECO:0000256" key="6">
    <source>
        <dbReference type="ARBA" id="ARBA00022989"/>
    </source>
</evidence>
<reference evidence="9 10" key="1">
    <citation type="submission" date="2020-05" db="EMBL/GenBank/DDBJ databases">
        <title>Nakamurella sp. DB0629 isolated from air conditioner.</title>
        <authorList>
            <person name="Kim D.H."/>
            <person name="Kim D.-U."/>
        </authorList>
    </citation>
    <scope>NUCLEOTIDE SEQUENCE [LARGE SCALE GENOMIC DNA]</scope>
    <source>
        <strain evidence="9 10">DB0629</strain>
    </source>
</reference>
<dbReference type="RefSeq" id="WP_171200899.1">
    <property type="nucleotide sequence ID" value="NZ_JABEND010000011.1"/>
</dbReference>
<dbReference type="EMBL" id="JABEND010000011">
    <property type="protein sequence ID" value="NNG37195.1"/>
    <property type="molecule type" value="Genomic_DNA"/>
</dbReference>
<evidence type="ECO:0000256" key="8">
    <source>
        <dbReference type="RuleBase" id="RU363041"/>
    </source>
</evidence>
<feature type="transmembrane region" description="Helical" evidence="8">
    <location>
        <begin position="100"/>
        <end position="119"/>
    </location>
</feature>
<dbReference type="GO" id="GO:0005886">
    <property type="term" value="C:plasma membrane"/>
    <property type="evidence" value="ECO:0007669"/>
    <property type="project" value="UniProtKB-SubCell"/>
</dbReference>
<keyword evidence="3" id="KW-0813">Transport</keyword>
<gene>
    <name evidence="9" type="ORF">HKD39_16085</name>
</gene>
<dbReference type="PANTHER" id="PTHR30269">
    <property type="entry name" value="TRANSMEMBRANE PROTEIN YFCA"/>
    <property type="match status" value="1"/>
</dbReference>
<evidence type="ECO:0000313" key="9">
    <source>
        <dbReference type="EMBL" id="NNG37195.1"/>
    </source>
</evidence>
<organism evidence="9 10">
    <name type="scientific">Nakamurella aerolata</name>
    <dbReference type="NCBI Taxonomy" id="1656892"/>
    <lineage>
        <taxon>Bacteria</taxon>
        <taxon>Bacillati</taxon>
        <taxon>Actinomycetota</taxon>
        <taxon>Actinomycetes</taxon>
        <taxon>Nakamurellales</taxon>
        <taxon>Nakamurellaceae</taxon>
        <taxon>Nakamurella</taxon>
    </lineage>
</organism>
<keyword evidence="10" id="KW-1185">Reference proteome</keyword>